<protein>
    <recommendedName>
        <fullName evidence="1">Fucosyltransferase</fullName>
        <ecNumber evidence="1">2.4.1.-</ecNumber>
    </recommendedName>
</protein>
<keyword evidence="1" id="KW-0812">Transmembrane</keyword>
<dbReference type="EMBL" id="CP111014">
    <property type="protein sequence ID" value="WAQ98447.1"/>
    <property type="molecule type" value="Genomic_DNA"/>
</dbReference>
<evidence type="ECO:0000259" key="2">
    <source>
        <dbReference type="Pfam" id="PF00852"/>
    </source>
</evidence>
<sequence>MTNETLYNSYFDWRRHFRVERRCSSCLLCQALYSDISRQIVADLEGWVRADICPKVQELNKLVLNIDQRLFEWGI</sequence>
<keyword evidence="1" id="KW-0472">Membrane</keyword>
<evidence type="ECO:0000256" key="1">
    <source>
        <dbReference type="RuleBase" id="RU003832"/>
    </source>
</evidence>
<dbReference type="Pfam" id="PF00852">
    <property type="entry name" value="Glyco_transf_10"/>
    <property type="match status" value="1"/>
</dbReference>
<keyword evidence="1" id="KW-0333">Golgi apparatus</keyword>
<dbReference type="EC" id="2.4.1.-" evidence="1"/>
<dbReference type="SUPFAM" id="SSF53756">
    <property type="entry name" value="UDP-Glycosyltransferase/glycogen phosphorylase"/>
    <property type="match status" value="1"/>
</dbReference>
<accession>A0ABY7DNZ3</accession>
<comment type="similarity">
    <text evidence="1">Belongs to the glycosyltransferase 10 family.</text>
</comment>
<name>A0ABY7DNZ3_MYAAR</name>
<evidence type="ECO:0000313" key="3">
    <source>
        <dbReference type="EMBL" id="WAQ98447.1"/>
    </source>
</evidence>
<keyword evidence="4" id="KW-1185">Reference proteome</keyword>
<reference evidence="3" key="1">
    <citation type="submission" date="2022-11" db="EMBL/GenBank/DDBJ databases">
        <title>Centuries of genome instability and evolution in soft-shell clam transmissible cancer (bioRxiv).</title>
        <authorList>
            <person name="Hart S.F.M."/>
            <person name="Yonemitsu M.A."/>
            <person name="Giersch R.M."/>
            <person name="Beal B.F."/>
            <person name="Arriagada G."/>
            <person name="Davis B.W."/>
            <person name="Ostrander E.A."/>
            <person name="Goff S.P."/>
            <person name="Metzger M.J."/>
        </authorList>
    </citation>
    <scope>NUCLEOTIDE SEQUENCE</scope>
    <source>
        <strain evidence="3">MELC-2E11</strain>
        <tissue evidence="3">Siphon/mantle</tissue>
    </source>
</reference>
<gene>
    <name evidence="3" type="ORF">MAR_022820</name>
</gene>
<dbReference type="Proteomes" id="UP001164746">
    <property type="component" value="Chromosome 3"/>
</dbReference>
<dbReference type="InterPro" id="IPR055270">
    <property type="entry name" value="Glyco_tran_10_C"/>
</dbReference>
<keyword evidence="1" id="KW-0808">Transferase</keyword>
<organism evidence="3 4">
    <name type="scientific">Mya arenaria</name>
    <name type="common">Soft-shell clam</name>
    <dbReference type="NCBI Taxonomy" id="6604"/>
    <lineage>
        <taxon>Eukaryota</taxon>
        <taxon>Metazoa</taxon>
        <taxon>Spiralia</taxon>
        <taxon>Lophotrochozoa</taxon>
        <taxon>Mollusca</taxon>
        <taxon>Bivalvia</taxon>
        <taxon>Autobranchia</taxon>
        <taxon>Heteroconchia</taxon>
        <taxon>Euheterodonta</taxon>
        <taxon>Imparidentia</taxon>
        <taxon>Neoheterodontei</taxon>
        <taxon>Myida</taxon>
        <taxon>Myoidea</taxon>
        <taxon>Myidae</taxon>
        <taxon>Mya</taxon>
    </lineage>
</organism>
<proteinExistence type="inferred from homology"/>
<evidence type="ECO:0000313" key="4">
    <source>
        <dbReference type="Proteomes" id="UP001164746"/>
    </source>
</evidence>
<keyword evidence="1" id="KW-0328">Glycosyltransferase</keyword>
<feature type="domain" description="Fucosyltransferase C-terminal" evidence="2">
    <location>
        <begin position="2"/>
        <end position="47"/>
    </location>
</feature>
<comment type="subcellular location">
    <subcellularLocation>
        <location evidence="1">Golgi apparatus</location>
        <location evidence="1">Golgi stack membrane</location>
        <topology evidence="1">Single-pass type II membrane protein</topology>
    </subcellularLocation>
</comment>